<reference evidence="3 4" key="1">
    <citation type="submission" date="2020-05" db="EMBL/GenBank/DDBJ databases">
        <authorList>
            <person name="Campoy J."/>
            <person name="Schneeberger K."/>
            <person name="Spophaly S."/>
        </authorList>
    </citation>
    <scope>NUCLEOTIDE SEQUENCE [LARGE SCALE GENOMIC DNA]</scope>
    <source>
        <strain evidence="3">PruArmRojPasFocal</strain>
    </source>
</reference>
<organism evidence="3 4">
    <name type="scientific">Prunus armeniaca</name>
    <name type="common">Apricot</name>
    <name type="synonym">Armeniaca vulgaris</name>
    <dbReference type="NCBI Taxonomy" id="36596"/>
    <lineage>
        <taxon>Eukaryota</taxon>
        <taxon>Viridiplantae</taxon>
        <taxon>Streptophyta</taxon>
        <taxon>Embryophyta</taxon>
        <taxon>Tracheophyta</taxon>
        <taxon>Spermatophyta</taxon>
        <taxon>Magnoliopsida</taxon>
        <taxon>eudicotyledons</taxon>
        <taxon>Gunneridae</taxon>
        <taxon>Pentapetalae</taxon>
        <taxon>rosids</taxon>
        <taxon>fabids</taxon>
        <taxon>Rosales</taxon>
        <taxon>Rosaceae</taxon>
        <taxon>Amygdaloideae</taxon>
        <taxon>Amygdaleae</taxon>
        <taxon>Prunus</taxon>
    </lineage>
</organism>
<evidence type="ECO:0000313" key="3">
    <source>
        <dbReference type="EMBL" id="CAB4269500.1"/>
    </source>
</evidence>
<dbReference type="InterPro" id="IPR002885">
    <property type="entry name" value="PPR_rpt"/>
</dbReference>
<feature type="repeat" description="PPR" evidence="2">
    <location>
        <begin position="28"/>
        <end position="62"/>
    </location>
</feature>
<evidence type="ECO:0008006" key="5">
    <source>
        <dbReference type="Google" id="ProtNLM"/>
    </source>
</evidence>
<proteinExistence type="predicted"/>
<dbReference type="Gene3D" id="1.25.40.10">
    <property type="entry name" value="Tetratricopeptide repeat domain"/>
    <property type="match status" value="1"/>
</dbReference>
<evidence type="ECO:0000313" key="4">
    <source>
        <dbReference type="Proteomes" id="UP000507222"/>
    </source>
</evidence>
<accession>A0A6J5TZH7</accession>
<dbReference type="Pfam" id="PF01535">
    <property type="entry name" value="PPR"/>
    <property type="match status" value="1"/>
</dbReference>
<sequence>MATQAEHATNGIKRSFGCSRAKKGISSNAIVYNTLTGVFCISNQVEEAEGLFAEMKSKGTAACHLQYSNGCTQQKVAA</sequence>
<protein>
    <recommendedName>
        <fullName evidence="5">Pentatricopeptide repeat-containing protein</fullName>
    </recommendedName>
</protein>
<dbReference type="PROSITE" id="PS51375">
    <property type="entry name" value="PPR"/>
    <property type="match status" value="1"/>
</dbReference>
<gene>
    <name evidence="3" type="ORF">CURHAP_LOCUS15071</name>
</gene>
<dbReference type="NCBIfam" id="TIGR00756">
    <property type="entry name" value="PPR"/>
    <property type="match status" value="1"/>
</dbReference>
<evidence type="ECO:0000256" key="1">
    <source>
        <dbReference type="ARBA" id="ARBA00022737"/>
    </source>
</evidence>
<keyword evidence="1" id="KW-0677">Repeat</keyword>
<dbReference type="InterPro" id="IPR011990">
    <property type="entry name" value="TPR-like_helical_dom_sf"/>
</dbReference>
<evidence type="ECO:0000256" key="2">
    <source>
        <dbReference type="PROSITE-ProRule" id="PRU00708"/>
    </source>
</evidence>
<name>A0A6J5TZH7_PRUAR</name>
<dbReference type="Proteomes" id="UP000507222">
    <property type="component" value="Unassembled WGS sequence"/>
</dbReference>
<dbReference type="AlphaFoldDB" id="A0A6J5TZH7"/>
<dbReference type="EMBL" id="CAEKDK010000002">
    <property type="protein sequence ID" value="CAB4269500.1"/>
    <property type="molecule type" value="Genomic_DNA"/>
</dbReference>